<organism evidence="2 3">
    <name type="scientific">Methylocystis bryophila</name>
    <dbReference type="NCBI Taxonomy" id="655015"/>
    <lineage>
        <taxon>Bacteria</taxon>
        <taxon>Pseudomonadati</taxon>
        <taxon>Pseudomonadota</taxon>
        <taxon>Alphaproteobacteria</taxon>
        <taxon>Hyphomicrobiales</taxon>
        <taxon>Methylocystaceae</taxon>
        <taxon>Methylocystis</taxon>
    </lineage>
</organism>
<dbReference type="KEGG" id="mbry:B1812_00650"/>
<proteinExistence type="predicted"/>
<accession>A0A1W6MQE2</accession>
<feature type="chain" id="PRO_5012709817" description="Late embryogenesis abundant protein LEA-2 subgroup domain-containing protein" evidence="1">
    <location>
        <begin position="33"/>
        <end position="168"/>
    </location>
</feature>
<keyword evidence="3" id="KW-1185">Reference proteome</keyword>
<sequence>MRKFGSHFFAKGSKSVAALFAMCVCLSADAFAFDITSFNTLQTASPSTIEQVEVEHPRFVIRDVVIQSYGGLEQPTITFTVKNKSAVTISKIYLTGVLKDAGRSVPLASQDFDLSVPGGIQPGEQKHFNLDASSYGDWGNVTKLALRNARFILTLTAVDDAKGVKIVR</sequence>
<dbReference type="OrthoDB" id="7836717at2"/>
<evidence type="ECO:0000313" key="2">
    <source>
        <dbReference type="EMBL" id="ARN79821.1"/>
    </source>
</evidence>
<dbReference type="EMBL" id="CP019948">
    <property type="protein sequence ID" value="ARN79821.1"/>
    <property type="molecule type" value="Genomic_DNA"/>
</dbReference>
<name>A0A1W6MQE2_9HYPH</name>
<feature type="signal peptide" evidence="1">
    <location>
        <begin position="1"/>
        <end position="32"/>
    </location>
</feature>
<gene>
    <name evidence="2" type="ORF">B1812_00650</name>
</gene>
<protein>
    <recommendedName>
        <fullName evidence="4">Late embryogenesis abundant protein LEA-2 subgroup domain-containing protein</fullName>
    </recommendedName>
</protein>
<dbReference type="Proteomes" id="UP000193978">
    <property type="component" value="Chromosome"/>
</dbReference>
<evidence type="ECO:0000313" key="3">
    <source>
        <dbReference type="Proteomes" id="UP000193978"/>
    </source>
</evidence>
<dbReference type="AlphaFoldDB" id="A0A1W6MQE2"/>
<evidence type="ECO:0008006" key="4">
    <source>
        <dbReference type="Google" id="ProtNLM"/>
    </source>
</evidence>
<reference evidence="2 3" key="1">
    <citation type="submission" date="2017-02" db="EMBL/GenBank/DDBJ databases">
        <authorList>
            <person name="Peterson S.W."/>
        </authorList>
    </citation>
    <scope>NUCLEOTIDE SEQUENCE [LARGE SCALE GENOMIC DNA]</scope>
    <source>
        <strain evidence="2 3">S285</strain>
    </source>
</reference>
<evidence type="ECO:0000256" key="1">
    <source>
        <dbReference type="SAM" id="SignalP"/>
    </source>
</evidence>
<keyword evidence="1" id="KW-0732">Signal</keyword>
<dbReference type="RefSeq" id="WP_085769868.1">
    <property type="nucleotide sequence ID" value="NZ_AP027149.1"/>
</dbReference>